<evidence type="ECO:0000313" key="2">
    <source>
        <dbReference type="EMBL" id="KAG8224852.1"/>
    </source>
</evidence>
<feature type="compositionally biased region" description="Pro residues" evidence="1">
    <location>
        <begin position="266"/>
        <end position="278"/>
    </location>
</feature>
<keyword evidence="3" id="KW-1185">Reference proteome</keyword>
<reference evidence="2" key="2">
    <citation type="submission" date="2017-10" db="EMBL/GenBank/DDBJ databases">
        <title>Ladona fulva Genome sequencing and assembly.</title>
        <authorList>
            <person name="Murali S."/>
            <person name="Richards S."/>
            <person name="Bandaranaike D."/>
            <person name="Bellair M."/>
            <person name="Blankenburg K."/>
            <person name="Chao H."/>
            <person name="Dinh H."/>
            <person name="Doddapaneni H."/>
            <person name="Dugan-Rocha S."/>
            <person name="Elkadiri S."/>
            <person name="Gnanaolivu R."/>
            <person name="Hernandez B."/>
            <person name="Skinner E."/>
            <person name="Javaid M."/>
            <person name="Lee S."/>
            <person name="Li M."/>
            <person name="Ming W."/>
            <person name="Munidasa M."/>
            <person name="Muniz J."/>
            <person name="Nguyen L."/>
            <person name="Hughes D."/>
            <person name="Osuji N."/>
            <person name="Pu L.-L."/>
            <person name="Puazo M."/>
            <person name="Qu C."/>
            <person name="Quiroz J."/>
            <person name="Raj R."/>
            <person name="Weissenberger G."/>
            <person name="Xin Y."/>
            <person name="Zou X."/>
            <person name="Han Y."/>
            <person name="Worley K."/>
            <person name="Muzny D."/>
            <person name="Gibbs R."/>
        </authorList>
    </citation>
    <scope>NUCLEOTIDE SEQUENCE</scope>
    <source>
        <strain evidence="2">Sampled in the wild</strain>
    </source>
</reference>
<gene>
    <name evidence="2" type="ORF">J437_LFUL005455</name>
</gene>
<comment type="caution">
    <text evidence="2">The sequence shown here is derived from an EMBL/GenBank/DDBJ whole genome shotgun (WGS) entry which is preliminary data.</text>
</comment>
<feature type="region of interest" description="Disordered" evidence="1">
    <location>
        <begin position="426"/>
        <end position="854"/>
    </location>
</feature>
<dbReference type="OrthoDB" id="5919166at2759"/>
<protein>
    <submittedName>
        <fullName evidence="2">Uncharacterized protein</fullName>
    </submittedName>
</protein>
<dbReference type="GO" id="GO:0005654">
    <property type="term" value="C:nucleoplasm"/>
    <property type="evidence" value="ECO:0007669"/>
    <property type="project" value="TreeGrafter"/>
</dbReference>
<feature type="compositionally biased region" description="Low complexity" evidence="1">
    <location>
        <begin position="506"/>
        <end position="518"/>
    </location>
</feature>
<feature type="region of interest" description="Disordered" evidence="1">
    <location>
        <begin position="1"/>
        <end position="24"/>
    </location>
</feature>
<dbReference type="PANTHER" id="PTHR13020">
    <property type="entry name" value="TRINUCLEOTIDE REPEAT-CONTAINING GENE 6"/>
    <property type="match status" value="1"/>
</dbReference>
<feature type="compositionally biased region" description="Gly residues" evidence="1">
    <location>
        <begin position="738"/>
        <end position="781"/>
    </location>
</feature>
<proteinExistence type="predicted"/>
<feature type="compositionally biased region" description="Gly residues" evidence="1">
    <location>
        <begin position="492"/>
        <end position="505"/>
    </location>
</feature>
<dbReference type="InterPro" id="IPR052068">
    <property type="entry name" value="GW182_domain"/>
</dbReference>
<organism evidence="2 3">
    <name type="scientific">Ladona fulva</name>
    <name type="common">Scarce chaser dragonfly</name>
    <name type="synonym">Libellula fulva</name>
    <dbReference type="NCBI Taxonomy" id="123851"/>
    <lineage>
        <taxon>Eukaryota</taxon>
        <taxon>Metazoa</taxon>
        <taxon>Ecdysozoa</taxon>
        <taxon>Arthropoda</taxon>
        <taxon>Hexapoda</taxon>
        <taxon>Insecta</taxon>
        <taxon>Pterygota</taxon>
        <taxon>Palaeoptera</taxon>
        <taxon>Odonata</taxon>
        <taxon>Epiprocta</taxon>
        <taxon>Anisoptera</taxon>
        <taxon>Libelluloidea</taxon>
        <taxon>Libellulidae</taxon>
        <taxon>Ladona</taxon>
    </lineage>
</organism>
<feature type="compositionally biased region" description="Gly residues" evidence="1">
    <location>
        <begin position="444"/>
        <end position="455"/>
    </location>
</feature>
<dbReference type="EMBL" id="KZ308213">
    <property type="protein sequence ID" value="KAG8224852.1"/>
    <property type="molecule type" value="Genomic_DNA"/>
</dbReference>
<feature type="compositionally biased region" description="Low complexity" evidence="1">
    <location>
        <begin position="561"/>
        <end position="588"/>
    </location>
</feature>
<feature type="compositionally biased region" description="Basic and acidic residues" evidence="1">
    <location>
        <begin position="799"/>
        <end position="854"/>
    </location>
</feature>
<dbReference type="GO" id="GO:0000932">
    <property type="term" value="C:P-body"/>
    <property type="evidence" value="ECO:0007669"/>
    <property type="project" value="TreeGrafter"/>
</dbReference>
<feature type="region of interest" description="Disordered" evidence="1">
    <location>
        <begin position="263"/>
        <end position="284"/>
    </location>
</feature>
<feature type="compositionally biased region" description="Polar residues" evidence="1">
    <location>
        <begin position="427"/>
        <end position="437"/>
    </location>
</feature>
<feature type="compositionally biased region" description="Gly residues" evidence="1">
    <location>
        <begin position="605"/>
        <end position="622"/>
    </location>
</feature>
<evidence type="ECO:0000313" key="3">
    <source>
        <dbReference type="Proteomes" id="UP000792457"/>
    </source>
</evidence>
<feature type="non-terminal residue" evidence="2">
    <location>
        <position position="1"/>
    </location>
</feature>
<dbReference type="GO" id="GO:0060213">
    <property type="term" value="P:positive regulation of nuclear-transcribed mRNA poly(A) tail shortening"/>
    <property type="evidence" value="ECO:0007669"/>
    <property type="project" value="TreeGrafter"/>
</dbReference>
<feature type="region of interest" description="Disordered" evidence="1">
    <location>
        <begin position="917"/>
        <end position="1029"/>
    </location>
</feature>
<feature type="compositionally biased region" description="Low complexity" evidence="1">
    <location>
        <begin position="526"/>
        <end position="554"/>
    </location>
</feature>
<feature type="compositionally biased region" description="Gly residues" evidence="1">
    <location>
        <begin position="1011"/>
        <end position="1029"/>
    </location>
</feature>
<dbReference type="AlphaFoldDB" id="A0A8K0JYB2"/>
<feature type="compositionally biased region" description="Basic and acidic residues" evidence="1">
    <location>
        <begin position="1"/>
        <end position="12"/>
    </location>
</feature>
<accession>A0A8K0JYB2</accession>
<feature type="compositionally biased region" description="Low complexity" evidence="1">
    <location>
        <begin position="456"/>
        <end position="487"/>
    </location>
</feature>
<dbReference type="PANTHER" id="PTHR13020:SF25">
    <property type="entry name" value="PROTEIN GAWKY"/>
    <property type="match status" value="1"/>
</dbReference>
<dbReference type="GO" id="GO:0035195">
    <property type="term" value="P:miRNA-mediated post-transcriptional gene silencing"/>
    <property type="evidence" value="ECO:0007669"/>
    <property type="project" value="TreeGrafter"/>
</dbReference>
<feature type="compositionally biased region" description="Basic and acidic residues" evidence="1">
    <location>
        <begin position="976"/>
        <end position="986"/>
    </location>
</feature>
<evidence type="ECO:0000256" key="1">
    <source>
        <dbReference type="SAM" id="MobiDB-lite"/>
    </source>
</evidence>
<name>A0A8K0JYB2_LADFU</name>
<dbReference type="Proteomes" id="UP000792457">
    <property type="component" value="Unassembled WGS sequence"/>
</dbReference>
<sequence length="1029" mass="106083">MESHVLPAKEKMNPSFQNKSSSDEISETDAFVQISKEDNLVGGNKSFELVEPSSCSQLKDEVRRANMDEWTDLSCKIPTDQVPALKETTDCTELEGCSGIANLAAVGNNLCAQTLVHAAANELYSKEEDSMQPHQLHHNLQHSTQVWPLVPKAASSHHDNQNCACESQDKPPGSVMSCQCLQFQNHLNAKGEAGSSKISPGQHLQQPIIREVVIGGVVRGAGAGPNLPEPNDHHRHHLTVSEVDSSFSESVISSSISAAVKDVNFPPSPPTSSSPTTPPSLCGSSGTNIGSTCSAEQTSNANLVIHHGSSCSESLLHAQIQSETLGALSTQASENPVNSSEVQNQETVMQPSVNSSLGNREGNCSSSSNICINLKGPQITSNVKQIGAHSDIPISAAVAGRQYYPKNEGIIKSSFIKLRCGGLPKQLSKSSYPQGPASNEGWGIPSGLGLLGGGESSLNSGTSGWGTPPSSNPNNNSGWGQNSSQNPAQSQWGGGSVNRNGGGASQGPAGQQNAGNSNKGNQQTHQQSHNQGGGPQQQQSGQSSTSVSSRDNQGQQGGGQNNSQQQQGNNGPTSQSSQSQQQQNGSTSWAQAAGKGLPGGQSTQGSGGGGGGGSGGNGGPNGGSTSNSTTKQLEQLNSMREALFSQDGWGGQHVNQDTGWDIPASPEPGAKDSGAVWKPNVNNGTDLWEANLRNGGQPPPQQAQKTPWGHTPATNIGGTWGEDDDVGDSSNVWTGVPSSGGGTGAGGPGMGTTGGPGGGGPGPGGAGAGGQWTSSSGGGAMWGAKKEPEWGAAGSNWGDSRDSRELRGGDPRDIRGGDPRDIRDMRELRDGNIRGGGDHRGVVDNRGVDPRDLRDLRDPLMRDMRDIRDLPRELRGTGTAGDPCMGRINGSELGGGGPAAALAAAAMWGQQKGVGAAGGGVVGGPSQWAGPPPPQAKDMKPTGWEEPSPPTQRRNIPNYDDGTSLWGNPTQQPGKGETRKVSHWKEMPTPNMGRGGMQCPPGISQNRLPSGGSGGMKGDAGGPQWGHPS</sequence>
<reference evidence="2" key="1">
    <citation type="submission" date="2013-04" db="EMBL/GenBank/DDBJ databases">
        <authorList>
            <person name="Qu J."/>
            <person name="Murali S.C."/>
            <person name="Bandaranaike D."/>
            <person name="Bellair M."/>
            <person name="Blankenburg K."/>
            <person name="Chao H."/>
            <person name="Dinh H."/>
            <person name="Doddapaneni H."/>
            <person name="Downs B."/>
            <person name="Dugan-Rocha S."/>
            <person name="Elkadiri S."/>
            <person name="Gnanaolivu R.D."/>
            <person name="Hernandez B."/>
            <person name="Javaid M."/>
            <person name="Jayaseelan J.C."/>
            <person name="Lee S."/>
            <person name="Li M."/>
            <person name="Ming W."/>
            <person name="Munidasa M."/>
            <person name="Muniz J."/>
            <person name="Nguyen L."/>
            <person name="Ongeri F."/>
            <person name="Osuji N."/>
            <person name="Pu L.-L."/>
            <person name="Puazo M."/>
            <person name="Qu C."/>
            <person name="Quiroz J."/>
            <person name="Raj R."/>
            <person name="Weissenberger G."/>
            <person name="Xin Y."/>
            <person name="Zou X."/>
            <person name="Han Y."/>
            <person name="Richards S."/>
            <person name="Worley K."/>
            <person name="Muzny D."/>
            <person name="Gibbs R."/>
        </authorList>
    </citation>
    <scope>NUCLEOTIDE SEQUENCE</scope>
    <source>
        <strain evidence="2">Sampled in the wild</strain>
    </source>
</reference>